<keyword evidence="1" id="KW-0808">Transferase</keyword>
<evidence type="ECO:0000259" key="3">
    <source>
        <dbReference type="PROSITE" id="PS51186"/>
    </source>
</evidence>
<dbReference type="PROSITE" id="PS51186">
    <property type="entry name" value="GNAT"/>
    <property type="match status" value="1"/>
</dbReference>
<dbReference type="Pfam" id="PF00583">
    <property type="entry name" value="Acetyltransf_1"/>
    <property type="match status" value="1"/>
</dbReference>
<evidence type="ECO:0000313" key="5">
    <source>
        <dbReference type="Proteomes" id="UP001431010"/>
    </source>
</evidence>
<evidence type="ECO:0000256" key="1">
    <source>
        <dbReference type="ARBA" id="ARBA00022679"/>
    </source>
</evidence>
<dbReference type="InterPro" id="IPR016181">
    <property type="entry name" value="Acyl_CoA_acyltransferase"/>
</dbReference>
<reference evidence="4" key="1">
    <citation type="journal article" date="2024" name="Antonie Van Leeuwenhoek">
        <title>Bradyrhizobium ontarionense sp. nov., a novel bacterial symbiont isolated from Aeschynomene indica (Indian jointvetch), harbours photosynthesis, nitrogen fixation and nitrous oxide (N2O) reductase genes.</title>
        <authorList>
            <person name="Bromfield E.S.P."/>
            <person name="Cloutier S."/>
        </authorList>
    </citation>
    <scope>NUCLEOTIDE SEQUENCE</scope>
    <source>
        <strain evidence="4">A19</strain>
    </source>
</reference>
<accession>A0ABY3R863</accession>
<feature type="domain" description="N-acetyltransferase" evidence="3">
    <location>
        <begin position="33"/>
        <end position="173"/>
    </location>
</feature>
<dbReference type="SUPFAM" id="SSF55729">
    <property type="entry name" value="Acyl-CoA N-acyltransferases (Nat)"/>
    <property type="match status" value="1"/>
</dbReference>
<dbReference type="PANTHER" id="PTHR43877">
    <property type="entry name" value="AMINOALKYLPHOSPHONATE N-ACETYLTRANSFERASE-RELATED-RELATED"/>
    <property type="match status" value="1"/>
</dbReference>
<keyword evidence="5" id="KW-1185">Reference proteome</keyword>
<dbReference type="Proteomes" id="UP001431010">
    <property type="component" value="Chromosome"/>
</dbReference>
<evidence type="ECO:0000313" key="4">
    <source>
        <dbReference type="EMBL" id="UFZ02977.1"/>
    </source>
</evidence>
<gene>
    <name evidence="4" type="ORF">LQG66_27530</name>
</gene>
<organism evidence="4 5">
    <name type="scientific">Bradyrhizobium ontarionense</name>
    <dbReference type="NCBI Taxonomy" id="2898149"/>
    <lineage>
        <taxon>Bacteria</taxon>
        <taxon>Pseudomonadati</taxon>
        <taxon>Pseudomonadota</taxon>
        <taxon>Alphaproteobacteria</taxon>
        <taxon>Hyphomicrobiales</taxon>
        <taxon>Nitrobacteraceae</taxon>
        <taxon>Bradyrhizobium</taxon>
    </lineage>
</organism>
<dbReference type="Gene3D" id="3.40.630.30">
    <property type="match status" value="1"/>
</dbReference>
<protein>
    <submittedName>
        <fullName evidence="4">GNAT family N-acetyltransferase</fullName>
    </submittedName>
</protein>
<dbReference type="InterPro" id="IPR000182">
    <property type="entry name" value="GNAT_dom"/>
</dbReference>
<dbReference type="EMBL" id="CP088156">
    <property type="protein sequence ID" value="UFZ02977.1"/>
    <property type="molecule type" value="Genomic_DNA"/>
</dbReference>
<dbReference type="CDD" id="cd04301">
    <property type="entry name" value="NAT_SF"/>
    <property type="match status" value="1"/>
</dbReference>
<name>A0ABY3R863_9BRAD</name>
<proteinExistence type="predicted"/>
<dbReference type="InterPro" id="IPR050832">
    <property type="entry name" value="Bact_Acetyltransf"/>
</dbReference>
<sequence>MPDRDLTISWCGDIERAGELAAFFAGHVGPAYVSHSELQGGRALGPGRWRDDLPAVLEAELRARLRQAGVGAPGRSGQAVLVAELDGELVGLSIVTFAGQAPVPFAVVEDMIVSPAMRSRGIGKAMLDWIATEARSRTIARLFLESGIDNKRAHHLFEQEGFRTVSVVMMRSL</sequence>
<evidence type="ECO:0000256" key="2">
    <source>
        <dbReference type="ARBA" id="ARBA00023315"/>
    </source>
</evidence>
<keyword evidence="2" id="KW-0012">Acyltransferase</keyword>
<dbReference type="RefSeq" id="WP_231318789.1">
    <property type="nucleotide sequence ID" value="NZ_CP088156.1"/>
</dbReference>
<dbReference type="PANTHER" id="PTHR43877:SF2">
    <property type="entry name" value="AMINOALKYLPHOSPHONATE N-ACETYLTRANSFERASE-RELATED"/>
    <property type="match status" value="1"/>
</dbReference>